<dbReference type="AlphaFoldDB" id="A0A0D3IP65"/>
<name>A0A0D3IP65_EMIH1</name>
<proteinExistence type="predicted"/>
<reference evidence="1" key="2">
    <citation type="submission" date="2024-10" db="UniProtKB">
        <authorList>
            <consortium name="EnsemblProtists"/>
        </authorList>
    </citation>
    <scope>IDENTIFICATION</scope>
</reference>
<dbReference type="HOGENOM" id="CLU_1931497_0_0_1"/>
<accession>A0A0D3IP65</accession>
<dbReference type="Proteomes" id="UP000013827">
    <property type="component" value="Unassembled WGS sequence"/>
</dbReference>
<evidence type="ECO:0000313" key="1">
    <source>
        <dbReference type="EnsemblProtists" id="EOD13050"/>
    </source>
</evidence>
<sequence>MPPAVAYASSAVPAASGQARTEQPECFAAYAAKKAEKSGLPGRRTFEQIPPVQCENKPPELCINALEAEPAAAAAPPPELYLALGGITAAGAGDPSVDAEQYTDSVCRAGAAVGLLAAMVYIRRKRKQMMV</sequence>
<organism evidence="1 2">
    <name type="scientific">Emiliania huxleyi (strain CCMP1516)</name>
    <dbReference type="NCBI Taxonomy" id="280463"/>
    <lineage>
        <taxon>Eukaryota</taxon>
        <taxon>Haptista</taxon>
        <taxon>Haptophyta</taxon>
        <taxon>Prymnesiophyceae</taxon>
        <taxon>Isochrysidales</taxon>
        <taxon>Noelaerhabdaceae</taxon>
        <taxon>Emiliania</taxon>
    </lineage>
</organism>
<keyword evidence="2" id="KW-1185">Reference proteome</keyword>
<protein>
    <submittedName>
        <fullName evidence="1">Uncharacterized protein</fullName>
    </submittedName>
</protein>
<reference evidence="2" key="1">
    <citation type="journal article" date="2013" name="Nature">
        <title>Pan genome of the phytoplankton Emiliania underpins its global distribution.</title>
        <authorList>
            <person name="Read B.A."/>
            <person name="Kegel J."/>
            <person name="Klute M.J."/>
            <person name="Kuo A."/>
            <person name="Lefebvre S.C."/>
            <person name="Maumus F."/>
            <person name="Mayer C."/>
            <person name="Miller J."/>
            <person name="Monier A."/>
            <person name="Salamov A."/>
            <person name="Young J."/>
            <person name="Aguilar M."/>
            <person name="Claverie J.M."/>
            <person name="Frickenhaus S."/>
            <person name="Gonzalez K."/>
            <person name="Herman E.K."/>
            <person name="Lin Y.C."/>
            <person name="Napier J."/>
            <person name="Ogata H."/>
            <person name="Sarno A.F."/>
            <person name="Shmutz J."/>
            <person name="Schroeder D."/>
            <person name="de Vargas C."/>
            <person name="Verret F."/>
            <person name="von Dassow P."/>
            <person name="Valentin K."/>
            <person name="Van de Peer Y."/>
            <person name="Wheeler G."/>
            <person name="Dacks J.B."/>
            <person name="Delwiche C.F."/>
            <person name="Dyhrman S.T."/>
            <person name="Glockner G."/>
            <person name="John U."/>
            <person name="Richards T."/>
            <person name="Worden A.Z."/>
            <person name="Zhang X."/>
            <person name="Grigoriev I.V."/>
            <person name="Allen A.E."/>
            <person name="Bidle K."/>
            <person name="Borodovsky M."/>
            <person name="Bowler C."/>
            <person name="Brownlee C."/>
            <person name="Cock J.M."/>
            <person name="Elias M."/>
            <person name="Gladyshev V.N."/>
            <person name="Groth M."/>
            <person name="Guda C."/>
            <person name="Hadaegh A."/>
            <person name="Iglesias-Rodriguez M.D."/>
            <person name="Jenkins J."/>
            <person name="Jones B.M."/>
            <person name="Lawson T."/>
            <person name="Leese F."/>
            <person name="Lindquist E."/>
            <person name="Lobanov A."/>
            <person name="Lomsadze A."/>
            <person name="Malik S.B."/>
            <person name="Marsh M.E."/>
            <person name="Mackinder L."/>
            <person name="Mock T."/>
            <person name="Mueller-Roeber B."/>
            <person name="Pagarete A."/>
            <person name="Parker M."/>
            <person name="Probert I."/>
            <person name="Quesneville H."/>
            <person name="Raines C."/>
            <person name="Rensing S.A."/>
            <person name="Riano-Pachon D.M."/>
            <person name="Richier S."/>
            <person name="Rokitta S."/>
            <person name="Shiraiwa Y."/>
            <person name="Soanes D.M."/>
            <person name="van der Giezen M."/>
            <person name="Wahlund T.M."/>
            <person name="Williams B."/>
            <person name="Wilson W."/>
            <person name="Wolfe G."/>
            <person name="Wurch L.L."/>
        </authorList>
    </citation>
    <scope>NUCLEOTIDE SEQUENCE</scope>
</reference>
<dbReference type="PaxDb" id="2903-EOD13050"/>
<evidence type="ECO:0000313" key="2">
    <source>
        <dbReference type="Proteomes" id="UP000013827"/>
    </source>
</evidence>
<dbReference type="GeneID" id="17259197"/>
<dbReference type="RefSeq" id="XP_005765479.1">
    <property type="nucleotide sequence ID" value="XM_005765422.1"/>
</dbReference>
<dbReference type="KEGG" id="ehx:EMIHUDRAFT_371199"/>
<dbReference type="EnsemblProtists" id="EOD13050">
    <property type="protein sequence ID" value="EOD13050"/>
    <property type="gene ID" value="EMIHUDRAFT_371199"/>
</dbReference>